<gene>
    <name evidence="2" type="ORF">SMRZ_LOCUS21341</name>
</gene>
<dbReference type="Proteomes" id="UP000277204">
    <property type="component" value="Unassembled WGS sequence"/>
</dbReference>
<feature type="compositionally biased region" description="Basic residues" evidence="1">
    <location>
        <begin position="67"/>
        <end position="78"/>
    </location>
</feature>
<evidence type="ECO:0000256" key="1">
    <source>
        <dbReference type="SAM" id="MobiDB-lite"/>
    </source>
</evidence>
<evidence type="ECO:0000313" key="3">
    <source>
        <dbReference type="Proteomes" id="UP000277204"/>
    </source>
</evidence>
<dbReference type="EMBL" id="UZAI01018665">
    <property type="protein sequence ID" value="VDP39168.1"/>
    <property type="molecule type" value="Genomic_DNA"/>
</dbReference>
<accession>A0A183MZ66</accession>
<feature type="region of interest" description="Disordered" evidence="1">
    <location>
        <begin position="47"/>
        <end position="78"/>
    </location>
</feature>
<feature type="compositionally biased region" description="Basic and acidic residues" evidence="1">
    <location>
        <begin position="47"/>
        <end position="58"/>
    </location>
</feature>
<evidence type="ECO:0000313" key="2">
    <source>
        <dbReference type="EMBL" id="VDP39168.1"/>
    </source>
</evidence>
<keyword evidence="3" id="KW-1185">Reference proteome</keyword>
<name>A0A183MZ66_9TREM</name>
<organism evidence="2 3">
    <name type="scientific">Schistosoma margrebowiei</name>
    <dbReference type="NCBI Taxonomy" id="48269"/>
    <lineage>
        <taxon>Eukaryota</taxon>
        <taxon>Metazoa</taxon>
        <taxon>Spiralia</taxon>
        <taxon>Lophotrochozoa</taxon>
        <taxon>Platyhelminthes</taxon>
        <taxon>Trematoda</taxon>
        <taxon>Digenea</taxon>
        <taxon>Strigeidida</taxon>
        <taxon>Schistosomatoidea</taxon>
        <taxon>Schistosomatidae</taxon>
        <taxon>Schistosoma</taxon>
    </lineage>
</organism>
<proteinExistence type="predicted"/>
<protein>
    <submittedName>
        <fullName evidence="2">Uncharacterized protein</fullName>
    </submittedName>
</protein>
<dbReference type="AlphaFoldDB" id="A0A183MZ66"/>
<reference evidence="2 3" key="1">
    <citation type="submission" date="2018-11" db="EMBL/GenBank/DDBJ databases">
        <authorList>
            <consortium name="Pathogen Informatics"/>
        </authorList>
    </citation>
    <scope>NUCLEOTIDE SEQUENCE [LARGE SCALE GENOMIC DNA]</scope>
    <source>
        <strain evidence="2 3">Zambia</strain>
    </source>
</reference>
<sequence>MLYDQVTPRPNVWKADISAIQEYAAKTDWLVDTSISVEEAWSVFKDDDSNHHSSEERTTSNSPTQPRQRRRRRSSTYA</sequence>